<dbReference type="Pfam" id="PF03061">
    <property type="entry name" value="4HBT"/>
    <property type="match status" value="1"/>
</dbReference>
<keyword evidence="3" id="KW-1185">Reference proteome</keyword>
<feature type="domain" description="Thioesterase" evidence="1">
    <location>
        <begin position="56"/>
        <end position="122"/>
    </location>
</feature>
<dbReference type="EMBL" id="VUOB01000093">
    <property type="protein sequence ID" value="KAA2250144.1"/>
    <property type="molecule type" value="Genomic_DNA"/>
</dbReference>
<reference evidence="2 3" key="1">
    <citation type="submission" date="2019-09" db="EMBL/GenBank/DDBJ databases">
        <title>Goodfellowia gen. nov., a new genus of the Pseudonocardineae related to Actinoalloteichus, containing Goodfellowia coeruleoviolacea gen. nov., comb. nov. gen. nov., comb. nov.</title>
        <authorList>
            <person name="Labeda D."/>
        </authorList>
    </citation>
    <scope>NUCLEOTIDE SEQUENCE [LARGE SCALE GENOMIC DNA]</scope>
    <source>
        <strain evidence="2 3">AN110305</strain>
    </source>
</reference>
<reference evidence="2 3" key="2">
    <citation type="submission" date="2019-09" db="EMBL/GenBank/DDBJ databases">
        <authorList>
            <person name="Jin C."/>
        </authorList>
    </citation>
    <scope>NUCLEOTIDE SEQUENCE [LARGE SCALE GENOMIC DNA]</scope>
    <source>
        <strain evidence="2 3">AN110305</strain>
    </source>
</reference>
<dbReference type="SUPFAM" id="SSF54637">
    <property type="entry name" value="Thioesterase/thiol ester dehydrase-isomerase"/>
    <property type="match status" value="1"/>
</dbReference>
<organism evidence="2 3">
    <name type="scientific">Solihabitans fulvus</name>
    <dbReference type="NCBI Taxonomy" id="1892852"/>
    <lineage>
        <taxon>Bacteria</taxon>
        <taxon>Bacillati</taxon>
        <taxon>Actinomycetota</taxon>
        <taxon>Actinomycetes</taxon>
        <taxon>Pseudonocardiales</taxon>
        <taxon>Pseudonocardiaceae</taxon>
        <taxon>Solihabitans</taxon>
    </lineage>
</organism>
<dbReference type="AlphaFoldDB" id="A0A5B2WGA6"/>
<sequence length="284" mass="30481">MEGAVSAETGGLLGHHPHCFGCGQANHGGLRLAVRWHGDEARFEHTPPAHAEGGPGLAHGGYLAALVDEVAALVGAEYAGEPLMTRRVEITYSAPVLLGEPLSVRAWVEETGKRRVVLRIEASTVASTGDSTADSATPCFTARCLMLRVPKTVWLKLMAKRQSLGQLDWERSDPSLFLHWQMNGGLRTVLDTGRLPGELRIAVDVPDARPAEWTIVAGPDGLDATQGAPAESDARFHGPFRQWQQLIHRTVALDAILAEPSVRVEGSTQALAAFAEALDFGRHA</sequence>
<protein>
    <submittedName>
        <fullName evidence="2">PaaI family thioesterase</fullName>
    </submittedName>
</protein>
<name>A0A5B2WGA6_9PSEU</name>
<dbReference type="Proteomes" id="UP000323454">
    <property type="component" value="Unassembled WGS sequence"/>
</dbReference>
<comment type="caution">
    <text evidence="2">The sequence shown here is derived from an EMBL/GenBank/DDBJ whole genome shotgun (WGS) entry which is preliminary data.</text>
</comment>
<dbReference type="Gene3D" id="3.10.129.10">
    <property type="entry name" value="Hotdog Thioesterase"/>
    <property type="match status" value="1"/>
</dbReference>
<evidence type="ECO:0000313" key="2">
    <source>
        <dbReference type="EMBL" id="KAA2250144.1"/>
    </source>
</evidence>
<proteinExistence type="predicted"/>
<gene>
    <name evidence="2" type="ORF">F0L68_39050</name>
</gene>
<dbReference type="OrthoDB" id="5505920at2"/>
<dbReference type="CDD" id="cd03443">
    <property type="entry name" value="PaaI_thioesterase"/>
    <property type="match status" value="1"/>
</dbReference>
<accession>A0A5B2WGA6</accession>
<dbReference type="InterPro" id="IPR029069">
    <property type="entry name" value="HotDog_dom_sf"/>
</dbReference>
<dbReference type="InterPro" id="IPR006683">
    <property type="entry name" value="Thioestr_dom"/>
</dbReference>
<evidence type="ECO:0000259" key="1">
    <source>
        <dbReference type="Pfam" id="PF03061"/>
    </source>
</evidence>
<evidence type="ECO:0000313" key="3">
    <source>
        <dbReference type="Proteomes" id="UP000323454"/>
    </source>
</evidence>